<protein>
    <submittedName>
        <fullName evidence="1">Peptide ABC transporter substrate-binding protein</fullName>
    </submittedName>
</protein>
<evidence type="ECO:0000313" key="2">
    <source>
        <dbReference type="Proteomes" id="UP000465846"/>
    </source>
</evidence>
<reference evidence="1 2" key="1">
    <citation type="submission" date="2020-02" db="EMBL/GenBank/DDBJ databases">
        <title>Whole genome sequence of Halogeometricum borinquense strain wsp4.</title>
        <authorList>
            <person name="Verma D.K."/>
            <person name="Gopal K."/>
            <person name="Prasad E.S."/>
        </authorList>
    </citation>
    <scope>NUCLEOTIDE SEQUENCE [LARGE SCALE GENOMIC DNA]</scope>
    <source>
        <strain evidence="2">wsp4</strain>
    </source>
</reference>
<organism evidence="1 2">
    <name type="scientific">Halogeometricum borinquense</name>
    <dbReference type="NCBI Taxonomy" id="60847"/>
    <lineage>
        <taxon>Archaea</taxon>
        <taxon>Methanobacteriati</taxon>
        <taxon>Methanobacteriota</taxon>
        <taxon>Stenosarchaea group</taxon>
        <taxon>Halobacteria</taxon>
        <taxon>Halobacteriales</taxon>
        <taxon>Haloferacaceae</taxon>
        <taxon>Halogeometricum</taxon>
    </lineage>
</organism>
<dbReference type="RefSeq" id="WP_163487721.1">
    <property type="nucleotide sequence ID" value="NZ_CP048739.1"/>
</dbReference>
<dbReference type="GeneID" id="44081349"/>
<gene>
    <name evidence="1" type="ORF">G3I44_18070</name>
</gene>
<sequence length="164" mass="18497">MHEILQKRVFNAPDVCLNCHRRIRVERDRPERQYSTDASTSESKWARNRKTTTVAYGPADAVSNAKGIWCDCGVEGSYVRIWDDEPLPEDENQTADVNAEQFRRLVQATIRILEDKGITLDRQAFASHALQARHDGDCVTESLSAGTSHAIVRVSEASRRRVTA</sequence>
<proteinExistence type="predicted"/>
<accession>A0A6C0UKI0</accession>
<dbReference type="EMBL" id="CP048739">
    <property type="protein sequence ID" value="QIB76016.1"/>
    <property type="molecule type" value="Genomic_DNA"/>
</dbReference>
<dbReference type="Proteomes" id="UP000465846">
    <property type="component" value="Chromosome"/>
</dbReference>
<evidence type="ECO:0000313" key="1">
    <source>
        <dbReference type="EMBL" id="QIB76016.1"/>
    </source>
</evidence>
<name>A0A6C0UKI0_9EURY</name>
<dbReference type="AlphaFoldDB" id="A0A6C0UKI0"/>